<evidence type="ECO:0000313" key="10">
    <source>
        <dbReference type="Proteomes" id="UP001597059"/>
    </source>
</evidence>
<evidence type="ECO:0000256" key="1">
    <source>
        <dbReference type="ARBA" id="ARBA00022729"/>
    </source>
</evidence>
<sequence precursor="true">MMYKFILSLFLCTFIWASVPASAAPQKLDGIVAIVDSKAILSSDIDNRFQVIKDRIPGGVLTDTIRRQILNQLVEEAMQVNYARKLGIRASSGEVDRAILSVASNFQTDIAGLRDILSGQGIDYSRYRQQIENEILIGKSRQQVVQSRISITEQEIDDFLDRQAQKSNRKDEYRLRHIVIRATDLEETRAKIDEIAQNINSEQDFINQAIANSEGQFAIQGGDLGWRKANELPRLFTQAIETQKGPLIGPLQSNAGFHLLWVVEKQSNNEAYQQETKVSHILVRPNEIRNDQQTQAFAEQLYKRLQNGEDFAELAKSYSEDQGSTLQGGDLGWVTPGAMVPEFEQVMNTTDVGDISTPFRSQFGWHILTVDGRRQTDISEQVQRKNAEQALIAQKRDFVIETWLSELRADSFIERKAIN</sequence>
<evidence type="ECO:0000313" key="9">
    <source>
        <dbReference type="EMBL" id="MFD1382026.1"/>
    </source>
</evidence>
<dbReference type="EMBL" id="JBHTMN010000003">
    <property type="protein sequence ID" value="MFD1382026.1"/>
    <property type="molecule type" value="Genomic_DNA"/>
</dbReference>
<feature type="chain" id="PRO_5044939489" description="Chaperone SurA" evidence="7">
    <location>
        <begin position="24"/>
        <end position="419"/>
    </location>
</feature>
<keyword evidence="3 7" id="KW-0574">Periplasm</keyword>
<feature type="signal peptide" evidence="7">
    <location>
        <begin position="1"/>
        <end position="23"/>
    </location>
</feature>
<keyword evidence="6 7" id="KW-0413">Isomerase</keyword>
<evidence type="ECO:0000256" key="7">
    <source>
        <dbReference type="HAMAP-Rule" id="MF_01183"/>
    </source>
</evidence>
<reference evidence="10" key="1">
    <citation type="journal article" date="2019" name="Int. J. Syst. Evol. Microbiol.">
        <title>The Global Catalogue of Microorganisms (GCM) 10K type strain sequencing project: providing services to taxonomists for standard genome sequencing and annotation.</title>
        <authorList>
            <consortium name="The Broad Institute Genomics Platform"/>
            <consortium name="The Broad Institute Genome Sequencing Center for Infectious Disease"/>
            <person name="Wu L."/>
            <person name="Ma J."/>
        </authorList>
    </citation>
    <scope>NUCLEOTIDE SEQUENCE [LARGE SCALE GENOMIC DNA]</scope>
    <source>
        <strain evidence="10">JCM 30774</strain>
    </source>
</reference>
<dbReference type="HAMAP" id="MF_01183">
    <property type="entry name" value="Chaperone_SurA"/>
    <property type="match status" value="1"/>
</dbReference>
<keyword evidence="10" id="KW-1185">Reference proteome</keyword>
<evidence type="ECO:0000256" key="4">
    <source>
        <dbReference type="ARBA" id="ARBA00023110"/>
    </source>
</evidence>
<evidence type="ECO:0000256" key="5">
    <source>
        <dbReference type="ARBA" id="ARBA00023186"/>
    </source>
</evidence>
<evidence type="ECO:0000256" key="6">
    <source>
        <dbReference type="ARBA" id="ARBA00023235"/>
    </source>
</evidence>
<evidence type="ECO:0000256" key="3">
    <source>
        <dbReference type="ARBA" id="ARBA00022764"/>
    </source>
</evidence>
<proteinExistence type="inferred from homology"/>
<keyword evidence="4 7" id="KW-0697">Rotamase</keyword>
<accession>A0ABW4AWL8</accession>
<feature type="domain" description="PpiC" evidence="8">
    <location>
        <begin position="273"/>
        <end position="372"/>
    </location>
</feature>
<dbReference type="Pfam" id="PF13616">
    <property type="entry name" value="Rotamase_3"/>
    <property type="match status" value="2"/>
</dbReference>
<dbReference type="SUPFAM" id="SSF54534">
    <property type="entry name" value="FKBP-like"/>
    <property type="match status" value="2"/>
</dbReference>
<gene>
    <name evidence="7" type="primary">surA</name>
    <name evidence="9" type="ORF">ACFQ45_01520</name>
</gene>
<dbReference type="InterPro" id="IPR015391">
    <property type="entry name" value="SurA_N"/>
</dbReference>
<dbReference type="EC" id="5.2.1.8" evidence="7"/>
<comment type="function">
    <text evidence="7">Chaperone involved in the correct folding and assembly of outer membrane proteins. Recognizes specific patterns of aromatic residues and the orientation of their side chains, which are found more frequently in integral outer membrane proteins. May act in both early periplasmic and late outer membrane-associated steps of protein maturation.</text>
</comment>
<dbReference type="InterPro" id="IPR027304">
    <property type="entry name" value="Trigger_fact/SurA_dom_sf"/>
</dbReference>
<dbReference type="Pfam" id="PF09312">
    <property type="entry name" value="SurA_N"/>
    <property type="match status" value="1"/>
</dbReference>
<dbReference type="InterPro" id="IPR023034">
    <property type="entry name" value="PPIase_SurA"/>
</dbReference>
<dbReference type="Gene3D" id="3.10.50.40">
    <property type="match status" value="2"/>
</dbReference>
<comment type="domain">
    <text evidence="7">The PPIase activity resides only in the second parvulin domain. The N-terminal region and the C-terminal tail are necessary and sufficient for the chaperone activity of SurA. The PPIase activity is dispensable for SurA to function as a chaperone. The N-terminal region and the C-terminal tail are also required for porin recognition.</text>
</comment>
<dbReference type="PANTHER" id="PTHR47637:SF1">
    <property type="entry name" value="CHAPERONE SURA"/>
    <property type="match status" value="1"/>
</dbReference>
<evidence type="ECO:0000259" key="8">
    <source>
        <dbReference type="PROSITE" id="PS50198"/>
    </source>
</evidence>
<dbReference type="InterPro" id="IPR000297">
    <property type="entry name" value="PPIase_PpiC"/>
</dbReference>
<dbReference type="GO" id="GO:0003755">
    <property type="term" value="F:peptidyl-prolyl cis-trans isomerase activity"/>
    <property type="evidence" value="ECO:0007669"/>
    <property type="project" value="UniProtKB-EC"/>
</dbReference>
<dbReference type="PANTHER" id="PTHR47637">
    <property type="entry name" value="CHAPERONE SURA"/>
    <property type="match status" value="1"/>
</dbReference>
<dbReference type="SUPFAM" id="SSF109998">
    <property type="entry name" value="Triger factor/SurA peptide-binding domain-like"/>
    <property type="match status" value="1"/>
</dbReference>
<comment type="caution">
    <text evidence="9">The sequence shown here is derived from an EMBL/GenBank/DDBJ whole genome shotgun (WGS) entry which is preliminary data.</text>
</comment>
<dbReference type="Proteomes" id="UP001597059">
    <property type="component" value="Unassembled WGS sequence"/>
</dbReference>
<dbReference type="InterPro" id="IPR050280">
    <property type="entry name" value="OMP_Chaperone_SurA"/>
</dbReference>
<evidence type="ECO:0000256" key="2">
    <source>
        <dbReference type="ARBA" id="ARBA00022737"/>
    </source>
</evidence>
<keyword evidence="5 7" id="KW-0143">Chaperone</keyword>
<keyword evidence="1 7" id="KW-0732">Signal</keyword>
<feature type="domain" description="PpiC" evidence="8">
    <location>
        <begin position="170"/>
        <end position="264"/>
    </location>
</feature>
<dbReference type="InterPro" id="IPR046357">
    <property type="entry name" value="PPIase_dom_sf"/>
</dbReference>
<dbReference type="InterPro" id="IPR023058">
    <property type="entry name" value="PPIase_PpiC_CS"/>
</dbReference>
<dbReference type="PROSITE" id="PS01096">
    <property type="entry name" value="PPIC_PPIASE_1"/>
    <property type="match status" value="1"/>
</dbReference>
<dbReference type="PROSITE" id="PS50198">
    <property type="entry name" value="PPIC_PPIASE_2"/>
    <property type="match status" value="2"/>
</dbReference>
<dbReference type="RefSeq" id="WP_377364608.1">
    <property type="nucleotide sequence ID" value="NZ_JBHTMN010000003.1"/>
</dbReference>
<name>A0ABW4AWL8_9GAMM</name>
<comment type="catalytic activity">
    <reaction evidence="7">
        <text>[protein]-peptidylproline (omega=180) = [protein]-peptidylproline (omega=0)</text>
        <dbReference type="Rhea" id="RHEA:16237"/>
        <dbReference type="Rhea" id="RHEA-COMP:10747"/>
        <dbReference type="Rhea" id="RHEA-COMP:10748"/>
        <dbReference type="ChEBI" id="CHEBI:83833"/>
        <dbReference type="ChEBI" id="CHEBI:83834"/>
        <dbReference type="EC" id="5.2.1.8"/>
    </reaction>
</comment>
<protein>
    <recommendedName>
        <fullName evidence="7">Chaperone SurA</fullName>
    </recommendedName>
    <alternativeName>
        <fullName evidence="7">Peptidyl-prolyl cis-trans isomerase SurA</fullName>
        <shortName evidence="7">PPIase SurA</shortName>
        <ecNumber evidence="7">5.2.1.8</ecNumber>
    </alternativeName>
    <alternativeName>
        <fullName evidence="7">Rotamase SurA</fullName>
    </alternativeName>
</protein>
<keyword evidence="2 7" id="KW-0677">Repeat</keyword>
<dbReference type="Gene3D" id="1.10.4030.10">
    <property type="entry name" value="Porin chaperone SurA, peptide-binding domain"/>
    <property type="match status" value="1"/>
</dbReference>
<organism evidence="9 10">
    <name type="scientific">Rhodanobacter aciditrophus</name>
    <dbReference type="NCBI Taxonomy" id="1623218"/>
    <lineage>
        <taxon>Bacteria</taxon>
        <taxon>Pseudomonadati</taxon>
        <taxon>Pseudomonadota</taxon>
        <taxon>Gammaproteobacteria</taxon>
        <taxon>Lysobacterales</taxon>
        <taxon>Rhodanobacteraceae</taxon>
        <taxon>Rhodanobacter</taxon>
    </lineage>
</organism>
<comment type="subcellular location">
    <subcellularLocation>
        <location evidence="7">Periplasm</location>
    </subcellularLocation>
    <text evidence="7">Is capable of associating with the outer membrane.</text>
</comment>